<feature type="transmembrane region" description="Helical" evidence="12">
    <location>
        <begin position="182"/>
        <end position="201"/>
    </location>
</feature>
<evidence type="ECO:0000313" key="15">
    <source>
        <dbReference type="EMBL" id="MBH9579537.1"/>
    </source>
</evidence>
<proteinExistence type="predicted"/>
<evidence type="ECO:0000256" key="4">
    <source>
        <dbReference type="ARBA" id="ARBA00022553"/>
    </source>
</evidence>
<dbReference type="AlphaFoldDB" id="A0A931JA02"/>
<keyword evidence="10 12" id="KW-0472">Membrane</keyword>
<dbReference type="InterPro" id="IPR050428">
    <property type="entry name" value="TCS_sensor_his_kinase"/>
</dbReference>
<dbReference type="PANTHER" id="PTHR45436">
    <property type="entry name" value="SENSOR HISTIDINE KINASE YKOH"/>
    <property type="match status" value="1"/>
</dbReference>
<keyword evidence="16" id="KW-1185">Reference proteome</keyword>
<feature type="domain" description="HAMP" evidence="14">
    <location>
        <begin position="205"/>
        <end position="260"/>
    </location>
</feature>
<dbReference type="SMART" id="SM00304">
    <property type="entry name" value="HAMP"/>
    <property type="match status" value="1"/>
</dbReference>
<protein>
    <recommendedName>
        <fullName evidence="3">histidine kinase</fullName>
        <ecNumber evidence="3">2.7.13.3</ecNumber>
    </recommendedName>
</protein>
<comment type="subcellular location">
    <subcellularLocation>
        <location evidence="2">Membrane</location>
    </subcellularLocation>
</comment>
<dbReference type="InterPro" id="IPR003661">
    <property type="entry name" value="HisK_dim/P_dom"/>
</dbReference>
<reference evidence="15" key="1">
    <citation type="submission" date="2020-12" db="EMBL/GenBank/DDBJ databases">
        <title>The genome sequence of Inhella sp. 1Y17.</title>
        <authorList>
            <person name="Liu Y."/>
        </authorList>
    </citation>
    <scope>NUCLEOTIDE SEQUENCE</scope>
    <source>
        <strain evidence="15">1Y17</strain>
    </source>
</reference>
<dbReference type="Pfam" id="PF00672">
    <property type="entry name" value="HAMP"/>
    <property type="match status" value="1"/>
</dbReference>
<evidence type="ECO:0000256" key="12">
    <source>
        <dbReference type="SAM" id="Phobius"/>
    </source>
</evidence>
<evidence type="ECO:0000256" key="10">
    <source>
        <dbReference type="ARBA" id="ARBA00023136"/>
    </source>
</evidence>
<dbReference type="Gene3D" id="6.10.340.10">
    <property type="match status" value="1"/>
</dbReference>
<evidence type="ECO:0000256" key="2">
    <source>
        <dbReference type="ARBA" id="ARBA00004370"/>
    </source>
</evidence>
<feature type="compositionally biased region" description="Pro residues" evidence="11">
    <location>
        <begin position="81"/>
        <end position="92"/>
    </location>
</feature>
<comment type="caution">
    <text evidence="15">The sequence shown here is derived from an EMBL/GenBank/DDBJ whole genome shotgun (WGS) entry which is preliminary data.</text>
</comment>
<evidence type="ECO:0000313" key="16">
    <source>
        <dbReference type="Proteomes" id="UP000613266"/>
    </source>
</evidence>
<dbReference type="SUPFAM" id="SSF158472">
    <property type="entry name" value="HAMP domain-like"/>
    <property type="match status" value="1"/>
</dbReference>
<dbReference type="InterPro" id="IPR003660">
    <property type="entry name" value="HAMP_dom"/>
</dbReference>
<dbReference type="Gene3D" id="3.30.565.10">
    <property type="entry name" value="Histidine kinase-like ATPase, C-terminal domain"/>
    <property type="match status" value="1"/>
</dbReference>
<dbReference type="InterPro" id="IPR004358">
    <property type="entry name" value="Sig_transdc_His_kin-like_C"/>
</dbReference>
<dbReference type="CDD" id="cd00082">
    <property type="entry name" value="HisKA"/>
    <property type="match status" value="1"/>
</dbReference>
<evidence type="ECO:0000259" key="13">
    <source>
        <dbReference type="PROSITE" id="PS50109"/>
    </source>
</evidence>
<dbReference type="Proteomes" id="UP000613266">
    <property type="component" value="Unassembled WGS sequence"/>
</dbReference>
<evidence type="ECO:0000256" key="5">
    <source>
        <dbReference type="ARBA" id="ARBA00022679"/>
    </source>
</evidence>
<evidence type="ECO:0000256" key="8">
    <source>
        <dbReference type="ARBA" id="ARBA00022989"/>
    </source>
</evidence>
<dbReference type="SUPFAM" id="SSF47384">
    <property type="entry name" value="Homodimeric domain of signal transducing histidine kinase"/>
    <property type="match status" value="1"/>
</dbReference>
<dbReference type="SMART" id="SM00387">
    <property type="entry name" value="HATPase_c"/>
    <property type="match status" value="1"/>
</dbReference>
<dbReference type="GO" id="GO:0000155">
    <property type="term" value="F:phosphorelay sensor kinase activity"/>
    <property type="evidence" value="ECO:0007669"/>
    <property type="project" value="InterPro"/>
</dbReference>
<sequence length="487" mass="52964">MRLTHQLALTLLATTLLAVAAMGGFMAFHLQQGFSDYLATQDRQRLTAFAGAARAAIERHGLEGLRQQPEHLRPPGQDGSEPPPEAGPPPRGRPPRGGEGRYGPPGEPPPPPGADPERERARRGLTLHTPDGELLWGRSPPPGRRQLEEPVVLNGQTVALARLLPRPEAPEVLDQRFLRRQLLGILAVGLLVAAVAAALAWRLAGRWLRPLAEVQGASHRLAQGDFAVRLPRRNAPTRNEFDALVDDVNHLAEALQGLEASRRRWLAELSHELRTPLTVLRGELDAVRDGVRPLNSARLESLSTEVNRLRRLADDFHHLALADLQALPCEPTPLDPSALLQQLAERHRPALEAAGLQLELALQPLPSRVHWDSERIVQVLDNLLANARAYTDAPGQLRLAAAHEGAGVRITLDDSPPGVPPALLPRLFDPLFRADPARQRGSAKDSGSGLGLSIARAWVQRHGGQIDAGPSPLGGLRVSLWLPERQP</sequence>
<dbReference type="Pfam" id="PF02518">
    <property type="entry name" value="HATPase_c"/>
    <property type="match status" value="1"/>
</dbReference>
<accession>A0A931JA02</accession>
<feature type="compositionally biased region" description="Basic and acidic residues" evidence="11">
    <location>
        <begin position="62"/>
        <end position="73"/>
    </location>
</feature>
<dbReference type="InterPro" id="IPR003594">
    <property type="entry name" value="HATPase_dom"/>
</dbReference>
<keyword evidence="8 12" id="KW-1133">Transmembrane helix</keyword>
<dbReference type="EC" id="2.7.13.3" evidence="3"/>
<organism evidence="15 16">
    <name type="scientific">Inhella proteolytica</name>
    <dbReference type="NCBI Taxonomy" id="2795029"/>
    <lineage>
        <taxon>Bacteria</taxon>
        <taxon>Pseudomonadati</taxon>
        <taxon>Pseudomonadota</taxon>
        <taxon>Betaproteobacteria</taxon>
        <taxon>Burkholderiales</taxon>
        <taxon>Sphaerotilaceae</taxon>
        <taxon>Inhella</taxon>
    </lineage>
</organism>
<evidence type="ECO:0000256" key="7">
    <source>
        <dbReference type="ARBA" id="ARBA00022777"/>
    </source>
</evidence>
<dbReference type="SUPFAM" id="SSF55874">
    <property type="entry name" value="ATPase domain of HSP90 chaperone/DNA topoisomerase II/histidine kinase"/>
    <property type="match status" value="1"/>
</dbReference>
<gene>
    <name evidence="15" type="ORF">I7X39_21780</name>
</gene>
<dbReference type="RefSeq" id="WP_198113486.1">
    <property type="nucleotide sequence ID" value="NZ_JAEDAK010000025.1"/>
</dbReference>
<dbReference type="EMBL" id="JAEDAK010000025">
    <property type="protein sequence ID" value="MBH9579537.1"/>
    <property type="molecule type" value="Genomic_DNA"/>
</dbReference>
<dbReference type="PRINTS" id="PR00344">
    <property type="entry name" value="BCTRLSENSOR"/>
</dbReference>
<comment type="catalytic activity">
    <reaction evidence="1">
        <text>ATP + protein L-histidine = ADP + protein N-phospho-L-histidine.</text>
        <dbReference type="EC" id="2.7.13.3"/>
    </reaction>
</comment>
<evidence type="ECO:0000256" key="1">
    <source>
        <dbReference type="ARBA" id="ARBA00000085"/>
    </source>
</evidence>
<evidence type="ECO:0000256" key="6">
    <source>
        <dbReference type="ARBA" id="ARBA00022692"/>
    </source>
</evidence>
<dbReference type="Pfam" id="PF00512">
    <property type="entry name" value="HisKA"/>
    <property type="match status" value="1"/>
</dbReference>
<keyword evidence="5" id="KW-0808">Transferase</keyword>
<evidence type="ECO:0000256" key="11">
    <source>
        <dbReference type="SAM" id="MobiDB-lite"/>
    </source>
</evidence>
<dbReference type="InterPro" id="IPR005467">
    <property type="entry name" value="His_kinase_dom"/>
</dbReference>
<evidence type="ECO:0000259" key="14">
    <source>
        <dbReference type="PROSITE" id="PS50885"/>
    </source>
</evidence>
<feature type="region of interest" description="Disordered" evidence="11">
    <location>
        <begin position="62"/>
        <end position="148"/>
    </location>
</feature>
<keyword evidence="6 12" id="KW-0812">Transmembrane</keyword>
<dbReference type="PROSITE" id="PS50885">
    <property type="entry name" value="HAMP"/>
    <property type="match status" value="1"/>
</dbReference>
<keyword evidence="7" id="KW-0418">Kinase</keyword>
<dbReference type="CDD" id="cd06225">
    <property type="entry name" value="HAMP"/>
    <property type="match status" value="1"/>
</dbReference>
<dbReference type="PROSITE" id="PS50109">
    <property type="entry name" value="HIS_KIN"/>
    <property type="match status" value="1"/>
</dbReference>
<dbReference type="SMART" id="SM00388">
    <property type="entry name" value="HisKA"/>
    <property type="match status" value="1"/>
</dbReference>
<name>A0A931JA02_9BURK</name>
<feature type="domain" description="Histidine kinase" evidence="13">
    <location>
        <begin position="268"/>
        <end position="486"/>
    </location>
</feature>
<dbReference type="Gene3D" id="1.10.287.130">
    <property type="match status" value="1"/>
</dbReference>
<dbReference type="InterPro" id="IPR036890">
    <property type="entry name" value="HATPase_C_sf"/>
</dbReference>
<dbReference type="GO" id="GO:0005886">
    <property type="term" value="C:plasma membrane"/>
    <property type="evidence" value="ECO:0007669"/>
    <property type="project" value="TreeGrafter"/>
</dbReference>
<evidence type="ECO:0000256" key="3">
    <source>
        <dbReference type="ARBA" id="ARBA00012438"/>
    </source>
</evidence>
<keyword evidence="9" id="KW-0902">Two-component regulatory system</keyword>
<feature type="compositionally biased region" description="Pro residues" evidence="11">
    <location>
        <begin position="105"/>
        <end position="114"/>
    </location>
</feature>
<keyword evidence="4" id="KW-0597">Phosphoprotein</keyword>
<dbReference type="InterPro" id="IPR036097">
    <property type="entry name" value="HisK_dim/P_sf"/>
</dbReference>
<dbReference type="PANTHER" id="PTHR45436:SF5">
    <property type="entry name" value="SENSOR HISTIDINE KINASE TRCS"/>
    <property type="match status" value="1"/>
</dbReference>
<evidence type="ECO:0000256" key="9">
    <source>
        <dbReference type="ARBA" id="ARBA00023012"/>
    </source>
</evidence>